<feature type="region of interest" description="Disordered" evidence="1">
    <location>
        <begin position="181"/>
        <end position="210"/>
    </location>
</feature>
<accession>A0ABT6ZZG9</accession>
<dbReference type="Proteomes" id="UP001214441">
    <property type="component" value="Unassembled WGS sequence"/>
</dbReference>
<proteinExistence type="predicted"/>
<feature type="region of interest" description="Disordered" evidence="1">
    <location>
        <begin position="1"/>
        <end position="21"/>
    </location>
</feature>
<comment type="caution">
    <text evidence="2">The sequence shown here is derived from an EMBL/GenBank/DDBJ whole genome shotgun (WGS) entry which is preliminary data.</text>
</comment>
<evidence type="ECO:0000256" key="1">
    <source>
        <dbReference type="SAM" id="MobiDB-lite"/>
    </source>
</evidence>
<organism evidence="2 3">
    <name type="scientific">Streptomyces iconiensis</name>
    <dbReference type="NCBI Taxonomy" id="1384038"/>
    <lineage>
        <taxon>Bacteria</taxon>
        <taxon>Bacillati</taxon>
        <taxon>Actinomycetota</taxon>
        <taxon>Actinomycetes</taxon>
        <taxon>Kitasatosporales</taxon>
        <taxon>Streptomycetaceae</taxon>
        <taxon>Streptomyces</taxon>
    </lineage>
</organism>
<evidence type="ECO:0000313" key="3">
    <source>
        <dbReference type="Proteomes" id="UP001214441"/>
    </source>
</evidence>
<sequence>MRDEPLDMDVGARQDAGADEPMGVDVREREGWQLCAVRLLSARALLHDASVPVALWRQRERYALLVAVTRALGRCARAASPRWCLPIHATPGHSVPMYHRSAAPHVEAAVEAARAWLADLGLDTEVRRAPATAGLDAASWPLFVAAWHDVQRDHGPKAALRTGFADRAPASLDTVRDTLAAATGPGRTPAPWPSPAPGAARAPATAPACGSAPGSASGAWPMARLVAEELRRVLRAWRRAEVPAFLAHMPVGELLAGNVVPGGLAVARLDVSGFRAGLVRGAASGRQLLNRGALLGGWFLGEVPRLVASVNRGRPAACRAGVLLSVCDDVVLVGSAPTLAAARRALAGAWAAHDVGELCAGTSPPGSGTTLSALSRAALADLSARTDDGRPHG</sequence>
<gene>
    <name evidence="2" type="ORF">NMN56_021335</name>
</gene>
<evidence type="ECO:0000313" key="2">
    <source>
        <dbReference type="EMBL" id="MDJ1134464.1"/>
    </source>
</evidence>
<dbReference type="RefSeq" id="WP_274041986.1">
    <property type="nucleotide sequence ID" value="NZ_JANCPR020000021.1"/>
</dbReference>
<name>A0ABT6ZZG9_9ACTN</name>
<keyword evidence="3" id="KW-1185">Reference proteome</keyword>
<dbReference type="EMBL" id="JANCPR020000021">
    <property type="protein sequence ID" value="MDJ1134464.1"/>
    <property type="molecule type" value="Genomic_DNA"/>
</dbReference>
<feature type="compositionally biased region" description="Low complexity" evidence="1">
    <location>
        <begin position="197"/>
        <end position="210"/>
    </location>
</feature>
<protein>
    <submittedName>
        <fullName evidence="2">Uncharacterized protein</fullName>
    </submittedName>
</protein>
<reference evidence="2 3" key="1">
    <citation type="submission" date="2023-05" db="EMBL/GenBank/DDBJ databases">
        <title>Streptantibioticus silvisoli sp. nov., acidotolerant actinomycetes 1 from pine litter.</title>
        <authorList>
            <person name="Swiecimska M."/>
            <person name="Golinska P."/>
            <person name="Sangal V."/>
            <person name="Wachnowicz B."/>
            <person name="Goodfellow M."/>
        </authorList>
    </citation>
    <scope>NUCLEOTIDE SEQUENCE [LARGE SCALE GENOMIC DNA]</scope>
    <source>
        <strain evidence="2 3">DSM 42109</strain>
    </source>
</reference>